<dbReference type="PANTHER" id="PTHR43309">
    <property type="entry name" value="5-OXOPROLINASE SUBUNIT C"/>
    <property type="match status" value="1"/>
</dbReference>
<dbReference type="SMART" id="SM00797">
    <property type="entry name" value="AHS2"/>
    <property type="match status" value="1"/>
</dbReference>
<name>A0A7G5C2L6_9BACL</name>
<dbReference type="InterPro" id="IPR003778">
    <property type="entry name" value="CT_A_B"/>
</dbReference>
<dbReference type="GO" id="GO:0005524">
    <property type="term" value="F:ATP binding"/>
    <property type="evidence" value="ECO:0007669"/>
    <property type="project" value="UniProtKB-KW"/>
</dbReference>
<dbReference type="SMART" id="SM00796">
    <property type="entry name" value="AHS1"/>
    <property type="match status" value="1"/>
</dbReference>
<sequence length="595" mass="63751">MEVAKGDRSVDESVISVRPLGDRAFTIQWNIPLEEGRLAATAQAIGLLDVAWLQETVASYSSITFYMRGSELSIRDAARDMAGVLDRLEQRTLPPQRLVEIPVVYGGEHGPDLAECASRSGLSEQQFAELHAEGTYVVAMMGFAPGFPYLTGLHERLAQPRHDVPRLKVSAGSVGIAGNQTGIYPVDSPGGWQLIGRTSIELFRRQEGGEPFLLRQGDTVKFVPVKATSSMTSERVPAPAWSGTGSSVPVLRVLKPGMMSTVQDLGRKGWQSCGVSVGGAMDEVSMRMANALIGNDEGAAVLELTLIGGDYGIERDALVSICGADLDAAADGTRIPMNRPVYLRRGTTLSFGSALSGCRAYLAIAGGIDVPMWLGSRSADTRARMGGGFGRALLADDCISVLPPSKHAAAIQERLRRKAEEGTARWSSVAWSAASRSDRVVRASSAQRARQPRAIALRLLAGAEWNDFTSEAHEALLSAPYRVEASSDRMGIRLTGEALTKEFRNELQSHGVVAGTIQVPPNGQPIILAAGYQPTGGYPKIAHVISADMPKLAQAVPGDRLTFELVDAGIAERALSERERDLAILRAGMLSKYVY</sequence>
<evidence type="ECO:0000259" key="4">
    <source>
        <dbReference type="SMART" id="SM00796"/>
    </source>
</evidence>
<dbReference type="RefSeq" id="WP_182299685.1">
    <property type="nucleotide sequence ID" value="NZ_CP041969.1"/>
</dbReference>
<dbReference type="Proteomes" id="UP000515679">
    <property type="component" value="Chromosome"/>
</dbReference>
<keyword evidence="2 6" id="KW-0378">Hydrolase</keyword>
<dbReference type="InterPro" id="IPR003833">
    <property type="entry name" value="CT_C_D"/>
</dbReference>
<keyword evidence="3" id="KW-0067">ATP-binding</keyword>
<evidence type="ECO:0000256" key="3">
    <source>
        <dbReference type="ARBA" id="ARBA00022840"/>
    </source>
</evidence>
<evidence type="ECO:0000259" key="5">
    <source>
        <dbReference type="SMART" id="SM00797"/>
    </source>
</evidence>
<protein>
    <submittedName>
        <fullName evidence="6">5-oxoprolinase subunit PxpB</fullName>
        <ecNumber evidence="6">3.5.2.9</ecNumber>
    </submittedName>
</protein>
<dbReference type="EC" id="3.5.2.9" evidence="6"/>
<dbReference type="Gene3D" id="2.40.100.10">
    <property type="entry name" value="Cyclophilin-like"/>
    <property type="match status" value="2"/>
</dbReference>
<gene>
    <name evidence="6" type="primary">pxpB</name>
    <name evidence="6" type="ORF">FPL14_21420</name>
</gene>
<feature type="domain" description="Carboxyltransferase" evidence="4">
    <location>
        <begin position="15"/>
        <end position="214"/>
    </location>
</feature>
<dbReference type="AlphaFoldDB" id="A0A7G5C2L6"/>
<dbReference type="InterPro" id="IPR052708">
    <property type="entry name" value="PxpC"/>
</dbReference>
<reference evidence="6 7" key="1">
    <citation type="submission" date="2019-07" db="EMBL/GenBank/DDBJ databases">
        <authorList>
            <person name="Kim J.K."/>
            <person name="Cheong H.-M."/>
            <person name="Choi Y."/>
            <person name="Hwang K.J."/>
            <person name="Lee S."/>
            <person name="Choi C."/>
        </authorList>
    </citation>
    <scope>NUCLEOTIDE SEQUENCE [LARGE SCALE GENOMIC DNA]</scope>
    <source>
        <strain evidence="6 7">KS 22</strain>
    </source>
</reference>
<dbReference type="KEGG" id="cchl:FPL14_21420"/>
<organism evidence="6 7">
    <name type="scientific">Cohnella cholangitidis</name>
    <dbReference type="NCBI Taxonomy" id="2598458"/>
    <lineage>
        <taxon>Bacteria</taxon>
        <taxon>Bacillati</taxon>
        <taxon>Bacillota</taxon>
        <taxon>Bacilli</taxon>
        <taxon>Bacillales</taxon>
        <taxon>Paenibacillaceae</taxon>
        <taxon>Cohnella</taxon>
    </lineage>
</organism>
<evidence type="ECO:0000313" key="6">
    <source>
        <dbReference type="EMBL" id="QMV43450.1"/>
    </source>
</evidence>
<evidence type="ECO:0000313" key="7">
    <source>
        <dbReference type="Proteomes" id="UP000515679"/>
    </source>
</evidence>
<dbReference type="NCBIfam" id="TIGR00724">
    <property type="entry name" value="urea_amlyse_rel"/>
    <property type="match status" value="1"/>
</dbReference>
<keyword evidence="7" id="KW-1185">Reference proteome</keyword>
<dbReference type="InterPro" id="IPR010016">
    <property type="entry name" value="PxpB"/>
</dbReference>
<proteinExistence type="predicted"/>
<evidence type="ECO:0000256" key="2">
    <source>
        <dbReference type="ARBA" id="ARBA00022801"/>
    </source>
</evidence>
<feature type="domain" description="Carboxyltransferase" evidence="5">
    <location>
        <begin position="272"/>
        <end position="581"/>
    </location>
</feature>
<dbReference type="Pfam" id="PF02682">
    <property type="entry name" value="CT_C_D"/>
    <property type="match status" value="1"/>
</dbReference>
<dbReference type="EMBL" id="CP041969">
    <property type="protein sequence ID" value="QMV43450.1"/>
    <property type="molecule type" value="Genomic_DNA"/>
</dbReference>
<dbReference type="NCBIfam" id="TIGR00370">
    <property type="entry name" value="5-oxoprolinase subunit PxpB"/>
    <property type="match status" value="1"/>
</dbReference>
<dbReference type="InterPro" id="IPR029000">
    <property type="entry name" value="Cyclophilin-like_dom_sf"/>
</dbReference>
<dbReference type="PANTHER" id="PTHR43309:SF5">
    <property type="entry name" value="5-OXOPROLINASE SUBUNIT C"/>
    <property type="match status" value="1"/>
</dbReference>
<evidence type="ECO:0000256" key="1">
    <source>
        <dbReference type="ARBA" id="ARBA00022741"/>
    </source>
</evidence>
<dbReference type="Pfam" id="PF02626">
    <property type="entry name" value="CT_A_B"/>
    <property type="match status" value="1"/>
</dbReference>
<dbReference type="GO" id="GO:0017168">
    <property type="term" value="F:5-oxoprolinase (ATP-hydrolyzing) activity"/>
    <property type="evidence" value="ECO:0007669"/>
    <property type="project" value="UniProtKB-EC"/>
</dbReference>
<keyword evidence="1" id="KW-0547">Nucleotide-binding</keyword>
<accession>A0A7G5C2L6</accession>
<dbReference type="SUPFAM" id="SSF50891">
    <property type="entry name" value="Cyclophilin-like"/>
    <property type="match status" value="2"/>
</dbReference>